<dbReference type="AlphaFoldDB" id="A0AAN6RVU5"/>
<dbReference type="SUPFAM" id="SSF57701">
    <property type="entry name" value="Zn2/Cys6 DNA-binding domain"/>
    <property type="match status" value="1"/>
</dbReference>
<proteinExistence type="predicted"/>
<protein>
    <recommendedName>
        <fullName evidence="6">Zn(2)-C6 fungal-type domain-containing protein</fullName>
    </recommendedName>
</protein>
<keyword evidence="1" id="KW-0479">Metal-binding</keyword>
<dbReference type="Pfam" id="PF04082">
    <property type="entry name" value="Fungal_trans"/>
    <property type="match status" value="1"/>
</dbReference>
<dbReference type="PANTHER" id="PTHR47424:SF5">
    <property type="entry name" value="ZN(II)2CYS6 TRANSCRIPTION FACTOR (EUROFUNG)"/>
    <property type="match status" value="1"/>
</dbReference>
<feature type="region of interest" description="Disordered" evidence="5">
    <location>
        <begin position="151"/>
        <end position="204"/>
    </location>
</feature>
<reference evidence="7" key="1">
    <citation type="journal article" date="2023" name="Mol. Phylogenet. Evol.">
        <title>Genome-scale phylogeny and comparative genomics of the fungal order Sordariales.</title>
        <authorList>
            <person name="Hensen N."/>
            <person name="Bonometti L."/>
            <person name="Westerberg I."/>
            <person name="Brannstrom I.O."/>
            <person name="Guillou S."/>
            <person name="Cros-Aarteil S."/>
            <person name="Calhoun S."/>
            <person name="Haridas S."/>
            <person name="Kuo A."/>
            <person name="Mondo S."/>
            <person name="Pangilinan J."/>
            <person name="Riley R."/>
            <person name="LaButti K."/>
            <person name="Andreopoulos B."/>
            <person name="Lipzen A."/>
            <person name="Chen C."/>
            <person name="Yan M."/>
            <person name="Daum C."/>
            <person name="Ng V."/>
            <person name="Clum A."/>
            <person name="Steindorff A."/>
            <person name="Ohm R.A."/>
            <person name="Martin F."/>
            <person name="Silar P."/>
            <person name="Natvig D.O."/>
            <person name="Lalanne C."/>
            <person name="Gautier V."/>
            <person name="Ament-Velasquez S.L."/>
            <person name="Kruys A."/>
            <person name="Hutchinson M.I."/>
            <person name="Powell A.J."/>
            <person name="Barry K."/>
            <person name="Miller A.N."/>
            <person name="Grigoriev I.V."/>
            <person name="Debuchy R."/>
            <person name="Gladieux P."/>
            <person name="Hiltunen Thoren M."/>
            <person name="Johannesson H."/>
        </authorList>
    </citation>
    <scope>NUCLEOTIDE SEQUENCE</scope>
    <source>
        <strain evidence="7">CBS 103.79</strain>
    </source>
</reference>
<dbReference type="GO" id="GO:0000435">
    <property type="term" value="P:positive regulation of transcription from RNA polymerase II promoter by galactose"/>
    <property type="evidence" value="ECO:0007669"/>
    <property type="project" value="TreeGrafter"/>
</dbReference>
<feature type="compositionally biased region" description="Polar residues" evidence="5">
    <location>
        <begin position="171"/>
        <end position="188"/>
    </location>
</feature>
<reference evidence="7" key="2">
    <citation type="submission" date="2023-05" db="EMBL/GenBank/DDBJ databases">
        <authorList>
            <consortium name="Lawrence Berkeley National Laboratory"/>
            <person name="Steindorff A."/>
            <person name="Hensen N."/>
            <person name="Bonometti L."/>
            <person name="Westerberg I."/>
            <person name="Brannstrom I.O."/>
            <person name="Guillou S."/>
            <person name="Cros-Aarteil S."/>
            <person name="Calhoun S."/>
            <person name="Haridas S."/>
            <person name="Kuo A."/>
            <person name="Mondo S."/>
            <person name="Pangilinan J."/>
            <person name="Riley R."/>
            <person name="Labutti K."/>
            <person name="Andreopoulos B."/>
            <person name="Lipzen A."/>
            <person name="Chen C."/>
            <person name="Yanf M."/>
            <person name="Daum C."/>
            <person name="Ng V."/>
            <person name="Clum A."/>
            <person name="Ohm R."/>
            <person name="Martin F."/>
            <person name="Silar P."/>
            <person name="Natvig D."/>
            <person name="Lalanne C."/>
            <person name="Gautier V."/>
            <person name="Ament-Velasquez S.L."/>
            <person name="Kruys A."/>
            <person name="Hutchinson M.I."/>
            <person name="Powell A.J."/>
            <person name="Barry K."/>
            <person name="Miller A.N."/>
            <person name="Grigoriev I.V."/>
            <person name="Debuchy R."/>
            <person name="Gladieux P."/>
            <person name="Thoren M.H."/>
            <person name="Johannesson H."/>
        </authorList>
    </citation>
    <scope>NUCLEOTIDE SEQUENCE</scope>
    <source>
        <strain evidence="7">CBS 103.79</strain>
    </source>
</reference>
<dbReference type="CDD" id="cd00067">
    <property type="entry name" value="GAL4"/>
    <property type="match status" value="1"/>
</dbReference>
<keyword evidence="2" id="KW-0805">Transcription regulation</keyword>
<dbReference type="InterPro" id="IPR007219">
    <property type="entry name" value="XnlR_reg_dom"/>
</dbReference>
<dbReference type="InterPro" id="IPR036864">
    <property type="entry name" value="Zn2-C6_fun-type_DNA-bd_sf"/>
</dbReference>
<feature type="region of interest" description="Disordered" evidence="5">
    <location>
        <begin position="1"/>
        <end position="22"/>
    </location>
</feature>
<keyword evidence="4" id="KW-0539">Nucleus</keyword>
<evidence type="ECO:0000256" key="5">
    <source>
        <dbReference type="SAM" id="MobiDB-lite"/>
    </source>
</evidence>
<dbReference type="PANTHER" id="PTHR47424">
    <property type="entry name" value="REGULATORY PROTEIN GAL4"/>
    <property type="match status" value="1"/>
</dbReference>
<dbReference type="SMART" id="SM00906">
    <property type="entry name" value="Fungal_trans"/>
    <property type="match status" value="1"/>
</dbReference>
<evidence type="ECO:0000256" key="1">
    <source>
        <dbReference type="ARBA" id="ARBA00022723"/>
    </source>
</evidence>
<dbReference type="CDD" id="cd12148">
    <property type="entry name" value="fungal_TF_MHR"/>
    <property type="match status" value="1"/>
</dbReference>
<dbReference type="EMBL" id="MU855379">
    <property type="protein sequence ID" value="KAK3904895.1"/>
    <property type="molecule type" value="Genomic_DNA"/>
</dbReference>
<dbReference type="GO" id="GO:0008270">
    <property type="term" value="F:zinc ion binding"/>
    <property type="evidence" value="ECO:0007669"/>
    <property type="project" value="InterPro"/>
</dbReference>
<dbReference type="GO" id="GO:0000981">
    <property type="term" value="F:DNA-binding transcription factor activity, RNA polymerase II-specific"/>
    <property type="evidence" value="ECO:0007669"/>
    <property type="project" value="InterPro"/>
</dbReference>
<evidence type="ECO:0000313" key="8">
    <source>
        <dbReference type="Proteomes" id="UP001303889"/>
    </source>
</evidence>
<sequence>MPPTQKSKRAANDSEVPVQRSKRSKYSSIACDICRSRKLECERDPSNHACDRCMRNGTVCVMTRPRRFAVPIPPMATDDNDASARFKRIEDELRLLRAQVAQLTSQRAGRKHDRAPFPPASGILAMAEPHFVGTTRPAFSLKIAKESLAELDDPGPEDAPLEDAPSHGETEQANSEQRSPPRASTTQPEDGHEDKSEDESDRTDPLLQIPLPEAHQLLASYRDNIDAVYPVLHSVDLESRIPDVYERVKAGRLDGGPEQKEAQLLRAVLATSLVMKGDKEAKMLSQDLMNTVEGEVSRMRAHVRIDLPGIRLITIMVSSENIIQAINHFYSEEELCAWRLIGLAGRFVLEMGLHRRQSLLENFADPERQMSALCLFWCVYVLDRGFSFGVGLSFNLNDHDIDPDLPELACTSIPYPIHSSQLTSSHHQPTSMPYLRSLLAYGRLSSLVWDALPQFDAPTDATPSHSTTTIDRSVQSWHSSLPSSLRLPSSPTSLPARDRNIRTLHHLRHNHLRALLNRHHILSPAAIAARPHHSRLVVDLAVDSMSVIAALSRETELYDRTGAAYSHFLVGALASVLLAVGHAPGVFGFACGQGTGFAEAVELVRGSRGESVAARRMWAGMCGLVAGVRRRLGAGVGDAVGGEKGDKVVVAQGGGSREEQGWEERGVVGCRNGSQTGAATNVSQQFDRRGLGNIDPSLRDQGGALGMYSNTPGLEGMAHADADLIGLLDTLSWGYLDGDEQPFGKGIPLGDMSESDPSSLFMEERGEVDLISRYYMGYI</sequence>
<evidence type="ECO:0000259" key="6">
    <source>
        <dbReference type="PROSITE" id="PS50048"/>
    </source>
</evidence>
<keyword evidence="3" id="KW-0804">Transcription</keyword>
<feature type="domain" description="Zn(2)-C6 fungal-type" evidence="6">
    <location>
        <begin position="30"/>
        <end position="62"/>
    </location>
</feature>
<dbReference type="Gene3D" id="4.10.240.10">
    <property type="entry name" value="Zn(2)-C6 fungal-type DNA-binding domain"/>
    <property type="match status" value="1"/>
</dbReference>
<feature type="compositionally biased region" description="Acidic residues" evidence="5">
    <location>
        <begin position="151"/>
        <end position="161"/>
    </location>
</feature>
<organism evidence="7 8">
    <name type="scientific">Staphylotrichum tortipilum</name>
    <dbReference type="NCBI Taxonomy" id="2831512"/>
    <lineage>
        <taxon>Eukaryota</taxon>
        <taxon>Fungi</taxon>
        <taxon>Dikarya</taxon>
        <taxon>Ascomycota</taxon>
        <taxon>Pezizomycotina</taxon>
        <taxon>Sordariomycetes</taxon>
        <taxon>Sordariomycetidae</taxon>
        <taxon>Sordariales</taxon>
        <taxon>Chaetomiaceae</taxon>
        <taxon>Staphylotrichum</taxon>
    </lineage>
</organism>
<evidence type="ECO:0000256" key="3">
    <source>
        <dbReference type="ARBA" id="ARBA00023163"/>
    </source>
</evidence>
<keyword evidence="8" id="KW-1185">Reference proteome</keyword>
<dbReference type="InterPro" id="IPR001138">
    <property type="entry name" value="Zn2Cys6_DnaBD"/>
</dbReference>
<dbReference type="Proteomes" id="UP001303889">
    <property type="component" value="Unassembled WGS sequence"/>
</dbReference>
<dbReference type="PROSITE" id="PS50048">
    <property type="entry name" value="ZN2_CY6_FUNGAL_2"/>
    <property type="match status" value="1"/>
</dbReference>
<evidence type="ECO:0000256" key="2">
    <source>
        <dbReference type="ARBA" id="ARBA00023015"/>
    </source>
</evidence>
<dbReference type="GO" id="GO:0000978">
    <property type="term" value="F:RNA polymerase II cis-regulatory region sequence-specific DNA binding"/>
    <property type="evidence" value="ECO:0007669"/>
    <property type="project" value="TreeGrafter"/>
</dbReference>
<dbReference type="GO" id="GO:0006351">
    <property type="term" value="P:DNA-templated transcription"/>
    <property type="evidence" value="ECO:0007669"/>
    <property type="project" value="InterPro"/>
</dbReference>
<dbReference type="InterPro" id="IPR051127">
    <property type="entry name" value="Fungal_SecMet_Regulators"/>
</dbReference>
<name>A0AAN6RVU5_9PEZI</name>
<accession>A0AAN6RVU5</accession>
<evidence type="ECO:0000313" key="7">
    <source>
        <dbReference type="EMBL" id="KAK3904895.1"/>
    </source>
</evidence>
<dbReference type="GO" id="GO:0005634">
    <property type="term" value="C:nucleus"/>
    <property type="evidence" value="ECO:0007669"/>
    <property type="project" value="TreeGrafter"/>
</dbReference>
<comment type="caution">
    <text evidence="7">The sequence shown here is derived from an EMBL/GenBank/DDBJ whole genome shotgun (WGS) entry which is preliminary data.</text>
</comment>
<gene>
    <name evidence="7" type="ORF">C8A05DRAFT_13250</name>
</gene>
<evidence type="ECO:0000256" key="4">
    <source>
        <dbReference type="ARBA" id="ARBA00023242"/>
    </source>
</evidence>
<dbReference type="PROSITE" id="PS00463">
    <property type="entry name" value="ZN2_CY6_FUNGAL_1"/>
    <property type="match status" value="1"/>
</dbReference>